<keyword evidence="2 5" id="KW-0808">Transferase</keyword>
<gene>
    <name evidence="5" type="primary">kptA</name>
    <name evidence="6" type="ORF">C4K46_07845</name>
</gene>
<name>A0ABS5B4S5_9STRE</name>
<accession>A0ABS5B4S5</accession>
<dbReference type="SUPFAM" id="SSF56399">
    <property type="entry name" value="ADP-ribosylation"/>
    <property type="match status" value="1"/>
</dbReference>
<evidence type="ECO:0000313" key="7">
    <source>
        <dbReference type="Proteomes" id="UP001519296"/>
    </source>
</evidence>
<keyword evidence="7" id="KW-1185">Reference proteome</keyword>
<reference evidence="6 7" key="1">
    <citation type="submission" date="2018-02" db="EMBL/GenBank/DDBJ databases">
        <title>Draft genome sequence of Streptococcus oricebi CCUG 70868T type strain.</title>
        <authorList>
            <person name="Mendez V."/>
            <person name="Salva-Serra F."/>
            <person name="Jaen-Luchoro D."/>
            <person name="Gonzales-Siles L."/>
            <person name="Karlsson R."/>
            <person name="Engstrom-Jakobsson H."/>
            <person name="Busquets A."/>
            <person name="Gomila M."/>
            <person name="Pineiro-Iglesias B."/>
            <person name="Bennasar-Figueras A."/>
            <person name="Seeger M."/>
            <person name="Moore E."/>
        </authorList>
    </citation>
    <scope>NUCLEOTIDE SEQUENCE [LARGE SCALE GENOMIC DNA]</scope>
    <source>
        <strain evidence="6 7">CCUG 70868</strain>
    </source>
</reference>
<proteinExistence type="inferred from homology"/>
<sequence length="183" mass="21113">MLDYTKLSREVSYILRHNPDKYGIKLDAEGWCSVDDLIDKLSETPLWKGLTRADLETMIELSDKKRHEIKAEKIRAFYGHSIKNKLSKTANKPPKVLYHGTVERFLNQILQTGLIPKERQYVHLSSDVNTAQQVALRRDDRAIILEVAAQSAWENGVKFYIGNEDIWLSDPIPSEYISIIEDK</sequence>
<evidence type="ECO:0000313" key="6">
    <source>
        <dbReference type="EMBL" id="MBP2623848.1"/>
    </source>
</evidence>
<dbReference type="Pfam" id="PF01885">
    <property type="entry name" value="PTS_2-RNA"/>
    <property type="match status" value="1"/>
</dbReference>
<dbReference type="PANTHER" id="PTHR12684">
    <property type="entry name" value="PUTATIVE PHOSPHOTRANSFERASE"/>
    <property type="match status" value="1"/>
</dbReference>
<dbReference type="Gene3D" id="1.10.10.970">
    <property type="entry name" value="RNA 2'-phosphotransferase, Tpt1/KptA family, N-terminal domain"/>
    <property type="match status" value="1"/>
</dbReference>
<evidence type="ECO:0000256" key="2">
    <source>
        <dbReference type="ARBA" id="ARBA00022679"/>
    </source>
</evidence>
<dbReference type="Proteomes" id="UP001519296">
    <property type="component" value="Unassembled WGS sequence"/>
</dbReference>
<dbReference type="InterPro" id="IPR042080">
    <property type="entry name" value="RNA_2'-PTrans_N"/>
</dbReference>
<comment type="caution">
    <text evidence="6">The sequence shown here is derived from an EMBL/GenBank/DDBJ whole genome shotgun (WGS) entry which is preliminary data.</text>
</comment>
<evidence type="ECO:0000256" key="4">
    <source>
        <dbReference type="ARBA" id="ARBA00025212"/>
    </source>
</evidence>
<dbReference type="InterPro" id="IPR022928">
    <property type="entry name" value="RNA_2'-PTrans_KptA"/>
</dbReference>
<dbReference type="Gene3D" id="3.20.170.30">
    <property type="match status" value="1"/>
</dbReference>
<dbReference type="EMBL" id="PRDG01000004">
    <property type="protein sequence ID" value="MBP2623848.1"/>
    <property type="molecule type" value="Genomic_DNA"/>
</dbReference>
<keyword evidence="3 5" id="KW-0520">NAD</keyword>
<dbReference type="EC" id="2.7.1.-" evidence="5"/>
<evidence type="ECO:0000256" key="5">
    <source>
        <dbReference type="HAMAP-Rule" id="MF_00299"/>
    </source>
</evidence>
<evidence type="ECO:0000256" key="3">
    <source>
        <dbReference type="ARBA" id="ARBA00023027"/>
    </source>
</evidence>
<evidence type="ECO:0000256" key="1">
    <source>
        <dbReference type="ARBA" id="ARBA00009836"/>
    </source>
</evidence>
<comment type="similarity">
    <text evidence="1 5">Belongs to the KptA/TPT1 family.</text>
</comment>
<dbReference type="HAMAP" id="MF_00299">
    <property type="entry name" value="KptA"/>
    <property type="match status" value="1"/>
</dbReference>
<dbReference type="RefSeq" id="WP_209628341.1">
    <property type="nucleotide sequence ID" value="NZ_PRDG01000004.1"/>
</dbReference>
<dbReference type="InterPro" id="IPR042081">
    <property type="entry name" value="RNA_2'-PTrans_C"/>
</dbReference>
<comment type="function">
    <text evidence="4 5">Removes the 2'-phosphate from RNA via an intermediate in which the phosphate is ADP-ribosylated by NAD followed by a presumed transesterification to release the RNA and generate ADP-ribose 1''-2''-cyclic phosphate (APPR&gt;P). May function as an ADP-ribosylase.</text>
</comment>
<dbReference type="PANTHER" id="PTHR12684:SF2">
    <property type="entry name" value="TRNA 2'-PHOSPHOTRANSFERASE 1"/>
    <property type="match status" value="1"/>
</dbReference>
<protein>
    <recommendedName>
        <fullName evidence="5">Probable RNA 2'-phosphotransferase</fullName>
        <ecNumber evidence="5">2.7.1.-</ecNumber>
    </recommendedName>
</protein>
<dbReference type="InterPro" id="IPR002745">
    <property type="entry name" value="Ptrans_KptA/Tpt1"/>
</dbReference>
<organism evidence="6 7">
    <name type="scientific">Streptococcus oricebi</name>
    <dbReference type="NCBI Taxonomy" id="1547447"/>
    <lineage>
        <taxon>Bacteria</taxon>
        <taxon>Bacillati</taxon>
        <taxon>Bacillota</taxon>
        <taxon>Bacilli</taxon>
        <taxon>Lactobacillales</taxon>
        <taxon>Streptococcaceae</taxon>
        <taxon>Streptococcus</taxon>
    </lineage>
</organism>